<dbReference type="InterPro" id="IPR035963">
    <property type="entry name" value="FERM_2"/>
</dbReference>
<evidence type="ECO:0000256" key="2">
    <source>
        <dbReference type="SAM" id="Phobius"/>
    </source>
</evidence>
<dbReference type="OMA" id="WHGKVES"/>
<gene>
    <name evidence="5" type="primary">LOC106152141</name>
</gene>
<evidence type="ECO:0000313" key="4">
    <source>
        <dbReference type="Proteomes" id="UP000085678"/>
    </source>
</evidence>
<dbReference type="InterPro" id="IPR019748">
    <property type="entry name" value="FERM_central"/>
</dbReference>
<dbReference type="InterPro" id="IPR051594">
    <property type="entry name" value="KRIT1/FRMD8"/>
</dbReference>
<dbReference type="GeneID" id="106152141"/>
<feature type="domain" description="FERM" evidence="3">
    <location>
        <begin position="413"/>
        <end position="728"/>
    </location>
</feature>
<dbReference type="InterPro" id="IPR043058">
    <property type="entry name" value="NUDIX_sf"/>
</dbReference>
<dbReference type="GO" id="GO:0045454">
    <property type="term" value="P:cell redox homeostasis"/>
    <property type="evidence" value="ECO:0007669"/>
    <property type="project" value="TreeGrafter"/>
</dbReference>
<feature type="repeat" description="ANK" evidence="1">
    <location>
        <begin position="312"/>
        <end position="336"/>
    </location>
</feature>
<dbReference type="PROSITE" id="PS50088">
    <property type="entry name" value="ANK_REPEAT"/>
    <property type="match status" value="2"/>
</dbReference>
<keyword evidence="4" id="KW-1185">Reference proteome</keyword>
<dbReference type="KEGG" id="lak:106152141"/>
<dbReference type="InterPro" id="IPR057096">
    <property type="entry name" value="KRIT1_FRMD8_FERM_C"/>
</dbReference>
<dbReference type="InterPro" id="IPR032022">
    <property type="entry name" value="NUDIX"/>
</dbReference>
<dbReference type="Gene3D" id="1.20.80.10">
    <property type="match status" value="1"/>
</dbReference>
<dbReference type="Gene3D" id="1.25.40.20">
    <property type="entry name" value="Ankyrin repeat-containing domain"/>
    <property type="match status" value="2"/>
</dbReference>
<dbReference type="STRING" id="7574.A0A1S3H6I6"/>
<evidence type="ECO:0000313" key="5">
    <source>
        <dbReference type="RefSeq" id="XP_013381091.1"/>
    </source>
</evidence>
<proteinExistence type="predicted"/>
<evidence type="ECO:0000259" key="3">
    <source>
        <dbReference type="PROSITE" id="PS50057"/>
    </source>
</evidence>
<dbReference type="InterPro" id="IPR011993">
    <property type="entry name" value="PH-like_dom_sf"/>
</dbReference>
<dbReference type="SUPFAM" id="SSF47031">
    <property type="entry name" value="Second domain of FERM"/>
    <property type="match status" value="1"/>
</dbReference>
<dbReference type="Pfam" id="PF12796">
    <property type="entry name" value="Ank_2"/>
    <property type="match status" value="1"/>
</dbReference>
<name>A0A1S3H6I6_LINAN</name>
<dbReference type="PANTHER" id="PTHR13283:SF11">
    <property type="entry name" value="KREV INTERACTION TRAPPED PROTEIN 1"/>
    <property type="match status" value="1"/>
</dbReference>
<dbReference type="AlphaFoldDB" id="A0A1S3H6I6"/>
<dbReference type="SMART" id="SM00295">
    <property type="entry name" value="B41"/>
    <property type="match status" value="1"/>
</dbReference>
<dbReference type="SUPFAM" id="SSF48403">
    <property type="entry name" value="Ankyrin repeat"/>
    <property type="match status" value="1"/>
</dbReference>
<dbReference type="Gene3D" id="3.10.20.90">
    <property type="entry name" value="Phosphatidylinositol 3-kinase Catalytic Subunit, Chain A, domain 1"/>
    <property type="match status" value="1"/>
</dbReference>
<dbReference type="CDD" id="cd14473">
    <property type="entry name" value="FERM_B-lobe"/>
    <property type="match status" value="1"/>
</dbReference>
<feature type="transmembrane region" description="Helical" evidence="2">
    <location>
        <begin position="616"/>
        <end position="638"/>
    </location>
</feature>
<dbReference type="Pfam" id="PF13637">
    <property type="entry name" value="Ank_4"/>
    <property type="match status" value="1"/>
</dbReference>
<dbReference type="InterPro" id="IPR002110">
    <property type="entry name" value="Ankyrin_rpt"/>
</dbReference>
<dbReference type="InterPro" id="IPR000299">
    <property type="entry name" value="FERM_domain"/>
</dbReference>
<dbReference type="RefSeq" id="XP_013381091.1">
    <property type="nucleotide sequence ID" value="XM_013525637.1"/>
</dbReference>
<dbReference type="InterPro" id="IPR014352">
    <property type="entry name" value="FERM/acyl-CoA-bd_prot_sf"/>
</dbReference>
<dbReference type="Gene3D" id="3.30.70.2240">
    <property type="entry name" value="KRIT, N-terminal Nudix domain, NPxY motif-rich region"/>
    <property type="match status" value="1"/>
</dbReference>
<dbReference type="PROSITE" id="PS50297">
    <property type="entry name" value="ANK_REP_REGION"/>
    <property type="match status" value="2"/>
</dbReference>
<organism evidence="4 5">
    <name type="scientific">Lingula anatina</name>
    <name type="common">Brachiopod</name>
    <name type="synonym">Lingula unguis</name>
    <dbReference type="NCBI Taxonomy" id="7574"/>
    <lineage>
        <taxon>Eukaryota</taxon>
        <taxon>Metazoa</taxon>
        <taxon>Spiralia</taxon>
        <taxon>Lophotrochozoa</taxon>
        <taxon>Brachiopoda</taxon>
        <taxon>Linguliformea</taxon>
        <taxon>Lingulata</taxon>
        <taxon>Lingulida</taxon>
        <taxon>Linguloidea</taxon>
        <taxon>Lingulidae</taxon>
        <taxon>Lingula</taxon>
    </lineage>
</organism>
<evidence type="ECO:0000256" key="1">
    <source>
        <dbReference type="PROSITE-ProRule" id="PRU00023"/>
    </source>
</evidence>
<dbReference type="Gene3D" id="2.30.29.30">
    <property type="entry name" value="Pleckstrin-homology domain (PH domain)/Phosphotyrosine-binding domain (PTB)"/>
    <property type="match status" value="1"/>
</dbReference>
<dbReference type="InParanoid" id="A0A1S3H6I6"/>
<feature type="repeat" description="ANK" evidence="1">
    <location>
        <begin position="346"/>
        <end position="369"/>
    </location>
</feature>
<dbReference type="Proteomes" id="UP000085678">
    <property type="component" value="Unplaced"/>
</dbReference>
<dbReference type="Pfam" id="PF24522">
    <property type="entry name" value="KRIT1_FRMD8_FERM_C"/>
    <property type="match status" value="1"/>
</dbReference>
<keyword evidence="1" id="KW-0040">ANK repeat</keyword>
<accession>A0A1S3H6I6</accession>
<dbReference type="PANTHER" id="PTHR13283">
    <property type="entry name" value="KREV INTERACTION TRAPPED 1-RELATED"/>
    <property type="match status" value="1"/>
</dbReference>
<dbReference type="GO" id="GO:0005886">
    <property type="term" value="C:plasma membrane"/>
    <property type="evidence" value="ECO:0007669"/>
    <property type="project" value="TreeGrafter"/>
</dbReference>
<dbReference type="InterPro" id="IPR019749">
    <property type="entry name" value="Band_41_domain"/>
</dbReference>
<dbReference type="Pfam" id="PF00373">
    <property type="entry name" value="FERM_M"/>
    <property type="match status" value="1"/>
</dbReference>
<dbReference type="OrthoDB" id="194358at2759"/>
<reference evidence="5" key="1">
    <citation type="submission" date="2025-08" db="UniProtKB">
        <authorList>
            <consortium name="RefSeq"/>
        </authorList>
    </citation>
    <scope>IDENTIFICATION</scope>
    <source>
        <tissue evidence="5">Gonads</tissue>
    </source>
</reference>
<dbReference type="PROSITE" id="PS50057">
    <property type="entry name" value="FERM_3"/>
    <property type="match status" value="1"/>
</dbReference>
<dbReference type="Pfam" id="PF16705">
    <property type="entry name" value="NUDIX_5"/>
    <property type="match status" value="1"/>
</dbReference>
<sequence>MDAIIAVLRLAQPLAQRPTATTSGLFEILLADVKISSTDNSRTIKQLPKVVVNINPQDEEPTDVIIKYVHQLTGGDTGGLRGLRSLFVPPTKFESGDRESFMRASLFCVPVDGRERATTAFMNQSVSFPQFHSLDFVLSSLNSNSINYAKATRHMVQRLDSWLKERQMVPGAIEALFRKPAQQRLGLSVFNPAFMPSSRSNDSINLQENTGIQDANDALAKMMAIEKCDIVVMNPLFGSGLPYKHKVDAFAINRYWGVGVPDYGRIRVDSSGSSSDVSFYEFPLHKKAYDGDADAVRDLIAKGQPVTQKDRNSWTPIHYAVWYGHLEVIQVLLEEGGCPPNITNKKRSTPLHFAALCGHPYVVELLLNHPDIDVHAVDKDGNTALNLCMDTEKPEHKEIASLLKKVMKRREYEKIDVHLMDNKVVRLDLVSGANTTVHQLHLQMLRHLEFPASAAHMFTIWICSANLQLQLRKEHRPVEHQQDWAKIVGMLTDCDPSKETPKLVWRRDARLSIAHEKKVRHPAVVNLLFHEAYRNYIKALYPCADQDAFMLGAILMQLWFGDYDQKKSKGLIETNIWDLVPTPMLKSKGVGWTSKIEKEYKNFTQQMSDKDHPPQILQYQFLMVCWNLVVYGAAFFLASMPSKSPKQSVPVYVGVNDIGVHVIHGQSKTMMLTFHYKDVEWFNKEDQPVLEIKPKASPKQGVMTIHTKQAGLIDHLMSKMAQIHIPVPAPEL</sequence>
<keyword evidence="2" id="KW-1133">Transmembrane helix</keyword>
<keyword evidence="2" id="KW-0812">Transmembrane</keyword>
<dbReference type="GO" id="GO:2000114">
    <property type="term" value="P:regulation of establishment of cell polarity"/>
    <property type="evidence" value="ECO:0007669"/>
    <property type="project" value="TreeGrafter"/>
</dbReference>
<dbReference type="InterPro" id="IPR036770">
    <property type="entry name" value="Ankyrin_rpt-contain_sf"/>
</dbReference>
<protein>
    <submittedName>
        <fullName evidence="5">Krev interaction trapped protein 1</fullName>
    </submittedName>
</protein>
<dbReference type="SMART" id="SM00248">
    <property type="entry name" value="ANK"/>
    <property type="match status" value="3"/>
</dbReference>
<keyword evidence="2" id="KW-0472">Membrane</keyword>